<keyword evidence="1" id="KW-0472">Membrane</keyword>
<gene>
    <name evidence="3" type="ORF">SAMN02910297_01579</name>
    <name evidence="2" type="ORF">YLM1_0668</name>
</gene>
<feature type="transmembrane region" description="Helical" evidence="1">
    <location>
        <begin position="35"/>
        <end position="54"/>
    </location>
</feature>
<dbReference type="Gene3D" id="1.20.1250.20">
    <property type="entry name" value="MFS general substrate transporter like domains"/>
    <property type="match status" value="1"/>
</dbReference>
<evidence type="ECO:0000313" key="4">
    <source>
        <dbReference type="Proteomes" id="UP000066376"/>
    </source>
</evidence>
<reference evidence="5" key="3">
    <citation type="submission" date="2016-10" db="EMBL/GenBank/DDBJ databases">
        <authorList>
            <person name="Varghese N."/>
        </authorList>
    </citation>
    <scope>NUCLEOTIDE SEQUENCE [LARGE SCALE GENOMIC DNA]</scope>
    <source>
        <strain evidence="5">DSM 16632</strain>
    </source>
</reference>
<dbReference type="GeneID" id="28488964"/>
<accession>A0A126R0T0</accession>
<keyword evidence="4" id="KW-1185">Reference proteome</keyword>
<keyword evidence="1" id="KW-1133">Transmembrane helix</keyword>
<reference evidence="4" key="2">
    <citation type="submission" date="2016-02" db="EMBL/GenBank/DDBJ databases">
        <title>The draft genome sequence of the rumen methanogen Methanobrevibacter olleyae YLM1.</title>
        <authorList>
            <consortium name="New Zealand Agricultural Greenhouse Gas Research Centre/Pastoral Greenhouse Gas Research Consortium"/>
            <person name="Kelly W.J."/>
            <person name="Li D."/>
            <person name="Lambie S.C."/>
            <person name="Attwood G.T."/>
            <person name="Altermann E."/>
            <person name="Leahy S.C."/>
        </authorList>
    </citation>
    <scope>NUCLEOTIDE SEQUENCE [LARGE SCALE GENOMIC DNA]</scope>
    <source>
        <strain evidence="4">YLM1</strain>
    </source>
</reference>
<dbReference type="STRING" id="294671.YLM1_0668"/>
<evidence type="ECO:0000313" key="5">
    <source>
        <dbReference type="Proteomes" id="UP000183442"/>
    </source>
</evidence>
<reference evidence="3" key="4">
    <citation type="submission" date="2016-10" db="EMBL/GenBank/DDBJ databases">
        <authorList>
            <person name="de Groot N.N."/>
        </authorList>
    </citation>
    <scope>NUCLEOTIDE SEQUENCE [LARGE SCALE GENOMIC DNA]</scope>
    <source>
        <strain evidence="3">DSM 16632</strain>
    </source>
</reference>
<sequence>MDLITGIIFFILFIIIMVFAFSMGILSPYVGRKEIISIIAIGFVLGAIGGYFFINPIYEESPYVIGNIQGLFTMDSEVINLNVPSTSNISDVTNKIKNINGVNSVTTNGFELKTSHIKNDTMVYVENYLKRDSEIESYKVTSNSISVDLKNDASSTTTLVSLVNWLNNNAGVSSEFAFVHIQVFVNANDLIEVKDILKDNHYTIISIEGPVQDTIHYFNENLVPNYVIVFFTGIVGVIVAMVGVFVEPLTNFTRRFKKNRFNRP</sequence>
<evidence type="ECO:0000313" key="3">
    <source>
        <dbReference type="EMBL" id="SFL71335.1"/>
    </source>
</evidence>
<feature type="transmembrane region" description="Helical" evidence="1">
    <location>
        <begin position="6"/>
        <end position="26"/>
    </location>
</feature>
<dbReference type="EMBL" id="FOTL01000030">
    <property type="protein sequence ID" value="SFL71335.1"/>
    <property type="molecule type" value="Genomic_DNA"/>
</dbReference>
<evidence type="ECO:0000313" key="2">
    <source>
        <dbReference type="EMBL" id="AMK15225.1"/>
    </source>
</evidence>
<dbReference type="OrthoDB" id="71308at2157"/>
<dbReference type="InterPro" id="IPR036259">
    <property type="entry name" value="MFS_trans_sf"/>
</dbReference>
<dbReference type="KEGG" id="mol:YLM1_0668"/>
<reference evidence="2 4" key="1">
    <citation type="journal article" date="2016" name="Genome Announc.">
        <title>Draft Genome Sequence of the Rumen Methanogen Methanobrevibacter olleyae YLM1.</title>
        <authorList>
            <person name="Kelly W.J."/>
            <person name="Li D."/>
            <person name="Lambie S.C."/>
            <person name="Cox F."/>
            <person name="Attwood G.T."/>
            <person name="Altermann E."/>
            <person name="Leahy S.C."/>
        </authorList>
    </citation>
    <scope>NUCLEOTIDE SEQUENCE [LARGE SCALE GENOMIC DNA]</scope>
    <source>
        <strain evidence="2 4">YLM1</strain>
    </source>
</reference>
<dbReference type="EMBL" id="CP014265">
    <property type="protein sequence ID" value="AMK15225.1"/>
    <property type="molecule type" value="Genomic_DNA"/>
</dbReference>
<dbReference type="RefSeq" id="WP_067146284.1">
    <property type="nucleotide sequence ID" value="NZ_CP014265.1"/>
</dbReference>
<dbReference type="Proteomes" id="UP000183442">
    <property type="component" value="Unassembled WGS sequence"/>
</dbReference>
<feature type="transmembrane region" description="Helical" evidence="1">
    <location>
        <begin position="226"/>
        <end position="250"/>
    </location>
</feature>
<evidence type="ECO:0000256" key="1">
    <source>
        <dbReference type="SAM" id="Phobius"/>
    </source>
</evidence>
<name>A0A126R0T0_METOL</name>
<proteinExistence type="predicted"/>
<dbReference type="PATRIC" id="fig|294671.3.peg.694"/>
<keyword evidence="1" id="KW-0812">Transmembrane</keyword>
<protein>
    <submittedName>
        <fullName evidence="2">Uncharacterized protein</fullName>
    </submittedName>
</protein>
<dbReference type="AlphaFoldDB" id="A0A126R0T0"/>
<dbReference type="Proteomes" id="UP000066376">
    <property type="component" value="Chromosome"/>
</dbReference>
<organism evidence="2 4">
    <name type="scientific">Methanobrevibacter olleyae</name>
    <dbReference type="NCBI Taxonomy" id="294671"/>
    <lineage>
        <taxon>Archaea</taxon>
        <taxon>Methanobacteriati</taxon>
        <taxon>Methanobacteriota</taxon>
        <taxon>Methanomada group</taxon>
        <taxon>Methanobacteria</taxon>
        <taxon>Methanobacteriales</taxon>
        <taxon>Methanobacteriaceae</taxon>
        <taxon>Methanobrevibacter</taxon>
    </lineage>
</organism>